<dbReference type="Pfam" id="PF00702">
    <property type="entry name" value="Hydrolase"/>
    <property type="match status" value="1"/>
</dbReference>
<keyword evidence="4 16" id="KW-0633">Potassium transport</keyword>
<keyword evidence="10 16" id="KW-0460">Magnesium</keyword>
<accession>A0ABS1U9B6</accession>
<dbReference type="CDD" id="cd02078">
    <property type="entry name" value="P-type_ATPase_K"/>
    <property type="match status" value="1"/>
</dbReference>
<dbReference type="InterPro" id="IPR023298">
    <property type="entry name" value="ATPase_P-typ_TM_dom_sf"/>
</dbReference>
<dbReference type="PANTHER" id="PTHR43743">
    <property type="entry name" value="POTASSIUM-TRANSPORTING ATPASE ATP-BINDING SUBUNIT"/>
    <property type="match status" value="1"/>
</dbReference>
<dbReference type="PANTHER" id="PTHR43743:SF1">
    <property type="entry name" value="POTASSIUM-TRANSPORTING ATPASE ATP-BINDING SUBUNIT"/>
    <property type="match status" value="1"/>
</dbReference>
<dbReference type="InterPro" id="IPR044492">
    <property type="entry name" value="P_typ_ATPase_HD_dom"/>
</dbReference>
<dbReference type="PROSITE" id="PS00154">
    <property type="entry name" value="ATPASE_E1_E2"/>
    <property type="match status" value="1"/>
</dbReference>
<proteinExistence type="inferred from homology"/>
<dbReference type="PRINTS" id="PR00119">
    <property type="entry name" value="CATATPASE"/>
</dbReference>
<dbReference type="EMBL" id="JAETWB010000023">
    <property type="protein sequence ID" value="MBL6081239.1"/>
    <property type="molecule type" value="Genomic_DNA"/>
</dbReference>
<comment type="caution">
    <text evidence="16">Lacks conserved residue(s) required for the propagation of feature annotation.</text>
</comment>
<comment type="caution">
    <text evidence="18">The sequence shown here is derived from an EMBL/GenBank/DDBJ whole genome shotgun (WGS) entry which is preliminary data.</text>
</comment>
<organism evidence="18 19">
    <name type="scientific">Belnapia arida</name>
    <dbReference type="NCBI Taxonomy" id="2804533"/>
    <lineage>
        <taxon>Bacteria</taxon>
        <taxon>Pseudomonadati</taxon>
        <taxon>Pseudomonadota</taxon>
        <taxon>Alphaproteobacteria</taxon>
        <taxon>Acetobacterales</taxon>
        <taxon>Roseomonadaceae</taxon>
        <taxon>Belnapia</taxon>
    </lineage>
</organism>
<feature type="transmembrane region" description="Helical" evidence="16">
    <location>
        <begin position="233"/>
        <end position="256"/>
    </location>
</feature>
<feature type="binding site" evidence="16">
    <location>
        <position position="408"/>
    </location>
    <ligand>
        <name>ATP</name>
        <dbReference type="ChEBI" id="CHEBI:30616"/>
    </ligand>
</feature>
<evidence type="ECO:0000256" key="4">
    <source>
        <dbReference type="ARBA" id="ARBA00022538"/>
    </source>
</evidence>
<keyword evidence="13 16" id="KW-1133">Transmembrane helix</keyword>
<evidence type="ECO:0000256" key="16">
    <source>
        <dbReference type="HAMAP-Rule" id="MF_00285"/>
    </source>
</evidence>
<feature type="binding site" evidence="16">
    <location>
        <position position="528"/>
    </location>
    <ligand>
        <name>Mg(2+)</name>
        <dbReference type="ChEBI" id="CHEBI:18420"/>
    </ligand>
</feature>
<feature type="binding site" evidence="16">
    <location>
        <position position="358"/>
    </location>
    <ligand>
        <name>ATP</name>
        <dbReference type="ChEBI" id="CHEBI:30616"/>
    </ligand>
</feature>
<comment type="similarity">
    <text evidence="16">Belongs to the cation transport ATPase (P-type) (TC 3.A.3) family. Type IA subfamily.</text>
</comment>
<keyword evidence="2 16" id="KW-0813">Transport</keyword>
<feature type="active site" description="4-aspartylphosphate intermediate" evidence="16">
    <location>
        <position position="321"/>
    </location>
</feature>
<feature type="domain" description="P-type ATPase A" evidence="17">
    <location>
        <begin position="132"/>
        <end position="222"/>
    </location>
</feature>
<feature type="transmembrane region" description="Helical" evidence="16">
    <location>
        <begin position="626"/>
        <end position="646"/>
    </location>
</feature>
<evidence type="ECO:0000313" key="19">
    <source>
        <dbReference type="Proteomes" id="UP000660885"/>
    </source>
</evidence>
<keyword evidence="19" id="KW-1185">Reference proteome</keyword>
<keyword evidence="3 16" id="KW-1003">Cell membrane</keyword>
<dbReference type="InterPro" id="IPR006391">
    <property type="entry name" value="P-type_ATPase_bsu_IA"/>
</dbReference>
<protein>
    <recommendedName>
        <fullName evidence="16">Potassium-transporting ATPase ATP-binding subunit</fullName>
        <ecNumber evidence="16">7.2.2.6</ecNumber>
    </recommendedName>
    <alternativeName>
        <fullName evidence="16">ATP phosphohydrolase [potassium-transporting] B chain</fullName>
    </alternativeName>
    <alternativeName>
        <fullName evidence="16">Potassium-binding and translocating subunit B</fullName>
    </alternativeName>
    <alternativeName>
        <fullName evidence="16">Potassium-translocating ATPase B chain</fullName>
    </alternativeName>
</protein>
<evidence type="ECO:0000256" key="14">
    <source>
        <dbReference type="ARBA" id="ARBA00023065"/>
    </source>
</evidence>
<reference evidence="18 19" key="1">
    <citation type="submission" date="2021-01" db="EMBL/GenBank/DDBJ databases">
        <title>Belnapia mucosa sp. nov. and Belnapia arida sp. nov., isolated from the Tabernas Desert (Almeria, Spain).</title>
        <authorList>
            <person name="Molina-Menor E."/>
            <person name="Vidal-Verdu A."/>
            <person name="Calonge A."/>
            <person name="Satari L."/>
            <person name="Pereto J."/>
            <person name="Porcar M."/>
        </authorList>
    </citation>
    <scope>NUCLEOTIDE SEQUENCE [LARGE SCALE GENOMIC DNA]</scope>
    <source>
        <strain evidence="18 19">T18</strain>
    </source>
</reference>
<evidence type="ECO:0000259" key="17">
    <source>
        <dbReference type="Pfam" id="PF00122"/>
    </source>
</evidence>
<keyword evidence="8 16" id="KW-0547">Nucleotide-binding</keyword>
<feature type="transmembrane region" description="Helical" evidence="16">
    <location>
        <begin position="50"/>
        <end position="70"/>
    </location>
</feature>
<dbReference type="Gene3D" id="3.40.50.1000">
    <property type="entry name" value="HAD superfamily/HAD-like"/>
    <property type="match status" value="1"/>
</dbReference>
<dbReference type="InterPro" id="IPR018303">
    <property type="entry name" value="ATPase_P-typ_P_site"/>
</dbReference>
<gene>
    <name evidence="16 18" type="primary">kdpB</name>
    <name evidence="18" type="ORF">JMJ56_24905</name>
</gene>
<dbReference type="SFLD" id="SFLDS00003">
    <property type="entry name" value="Haloacid_Dehalogenase"/>
    <property type="match status" value="1"/>
</dbReference>
<dbReference type="HAMAP" id="MF_00285">
    <property type="entry name" value="KdpB"/>
    <property type="match status" value="1"/>
</dbReference>
<dbReference type="NCBIfam" id="TIGR01494">
    <property type="entry name" value="ATPase_P-type"/>
    <property type="match status" value="2"/>
</dbReference>
<evidence type="ECO:0000256" key="3">
    <source>
        <dbReference type="ARBA" id="ARBA00022475"/>
    </source>
</evidence>
<dbReference type="Gene3D" id="2.70.150.10">
    <property type="entry name" value="Calcium-transporting ATPase, cytoplasmic transduction domain A"/>
    <property type="match status" value="1"/>
</dbReference>
<keyword evidence="6 16" id="KW-0812">Transmembrane</keyword>
<feature type="binding site" evidence="16">
    <location>
        <begin position="390"/>
        <end position="397"/>
    </location>
    <ligand>
        <name>ATP</name>
        <dbReference type="ChEBI" id="CHEBI:30616"/>
    </ligand>
</feature>
<evidence type="ECO:0000256" key="5">
    <source>
        <dbReference type="ARBA" id="ARBA00022553"/>
    </source>
</evidence>
<evidence type="ECO:0000313" key="18">
    <source>
        <dbReference type="EMBL" id="MBL6081239.1"/>
    </source>
</evidence>
<dbReference type="InterPro" id="IPR059000">
    <property type="entry name" value="ATPase_P-type_domA"/>
</dbReference>
<dbReference type="NCBIfam" id="TIGR01497">
    <property type="entry name" value="kdpB"/>
    <property type="match status" value="1"/>
</dbReference>
<feature type="binding site" evidence="16">
    <location>
        <position position="362"/>
    </location>
    <ligand>
        <name>ATP</name>
        <dbReference type="ChEBI" id="CHEBI:30616"/>
    </ligand>
</feature>
<evidence type="ECO:0000256" key="9">
    <source>
        <dbReference type="ARBA" id="ARBA00022840"/>
    </source>
</evidence>
<dbReference type="SUPFAM" id="SSF81653">
    <property type="entry name" value="Calcium ATPase, transduction domain A"/>
    <property type="match status" value="1"/>
</dbReference>
<keyword evidence="12 16" id="KW-1278">Translocase</keyword>
<evidence type="ECO:0000256" key="10">
    <source>
        <dbReference type="ARBA" id="ARBA00022842"/>
    </source>
</evidence>
<evidence type="ECO:0000256" key="13">
    <source>
        <dbReference type="ARBA" id="ARBA00022989"/>
    </source>
</evidence>
<keyword evidence="14 16" id="KW-0406">Ion transport</keyword>
<dbReference type="Proteomes" id="UP000660885">
    <property type="component" value="Unassembled WGS sequence"/>
</dbReference>
<name>A0ABS1U9B6_9PROT</name>
<dbReference type="SFLD" id="SFLDF00027">
    <property type="entry name" value="p-type_atpase"/>
    <property type="match status" value="1"/>
</dbReference>
<feature type="binding site" evidence="16">
    <location>
        <position position="532"/>
    </location>
    <ligand>
        <name>Mg(2+)</name>
        <dbReference type="ChEBI" id="CHEBI:18420"/>
    </ligand>
</feature>
<comment type="catalytic activity">
    <reaction evidence="16">
        <text>K(+)(out) + ATP + H2O = K(+)(in) + ADP + phosphate + H(+)</text>
        <dbReference type="Rhea" id="RHEA:16777"/>
        <dbReference type="ChEBI" id="CHEBI:15377"/>
        <dbReference type="ChEBI" id="CHEBI:15378"/>
        <dbReference type="ChEBI" id="CHEBI:29103"/>
        <dbReference type="ChEBI" id="CHEBI:30616"/>
        <dbReference type="ChEBI" id="CHEBI:43474"/>
        <dbReference type="ChEBI" id="CHEBI:456216"/>
        <dbReference type="EC" id="7.2.2.6"/>
    </reaction>
</comment>
<dbReference type="InterPro" id="IPR001757">
    <property type="entry name" value="P_typ_ATPase"/>
</dbReference>
<comment type="function">
    <text evidence="16">Part of the high-affinity ATP-driven potassium transport (or Kdp) system, which catalyzes the hydrolysis of ATP coupled with the electrogenic transport of potassium into the cytoplasm. This subunit is responsible for energy coupling to the transport system and for the release of the potassium ions to the cytoplasm.</text>
</comment>
<comment type="subunit">
    <text evidence="16">The system is composed of three essential subunits: KdpA, KdpB and KdpC.</text>
</comment>
<evidence type="ECO:0000256" key="15">
    <source>
        <dbReference type="ARBA" id="ARBA00023136"/>
    </source>
</evidence>
<evidence type="ECO:0000256" key="2">
    <source>
        <dbReference type="ARBA" id="ARBA00022448"/>
    </source>
</evidence>
<evidence type="ECO:0000256" key="7">
    <source>
        <dbReference type="ARBA" id="ARBA00022723"/>
    </source>
</evidence>
<dbReference type="EC" id="7.2.2.6" evidence="16"/>
<dbReference type="InterPro" id="IPR023299">
    <property type="entry name" value="ATPase_P-typ_cyto_dom_N"/>
</dbReference>
<evidence type="ECO:0000256" key="6">
    <source>
        <dbReference type="ARBA" id="ARBA00022692"/>
    </source>
</evidence>
<evidence type="ECO:0000256" key="8">
    <source>
        <dbReference type="ARBA" id="ARBA00022741"/>
    </source>
</evidence>
<keyword evidence="11 16" id="KW-0630">Potassium</keyword>
<dbReference type="SFLD" id="SFLDG00002">
    <property type="entry name" value="C1.7:_P-type_atpase_like"/>
    <property type="match status" value="1"/>
</dbReference>
<keyword evidence="15 16" id="KW-0472">Membrane</keyword>
<dbReference type="InterPro" id="IPR008250">
    <property type="entry name" value="ATPase_P-typ_transduc_dom_A_sf"/>
</dbReference>
<dbReference type="InterPro" id="IPR023214">
    <property type="entry name" value="HAD_sf"/>
</dbReference>
<evidence type="ECO:0000256" key="1">
    <source>
        <dbReference type="ARBA" id="ARBA00004370"/>
    </source>
</evidence>
<sequence length="692" mass="72343">MPDISPPIHQGASTRTSRASGSAFFDRAILGRATGDALRKLNPLSLVRNPVIFTTEVVSALVTVLAIRSAVTGGEWGFAAGIAAWLWLTVLFATFAEAVAEGRGRARAESLRRARTESRAKLLVRPDDRTLWQPRAATDLKLGDVVLVEAGDLIPSDGEVVQGIASVNEAAVTGESAPVIRESGGDRSAVTGGTMVVSDWLVVRITAAPGSTFLDRMISLVEGASRQKTPNEIALDILLAGMTIIFLIAVATLVGLASWNGQPPSVTVLAALLITLIPTTIGGLLSAIGIAGMDRLVRFNVMATSGRAVEAAGDVDVLLLDKTGTITLGNRQAAAFVPVPGVSERELAEAAVLASLGDETPEGRSILTLARDRHGVTSPALPADAKVVPFTAQTRISGLDAEGVRYRKGAVESLIKAVGADPLPALSQAVERIARSGGTPLAVAKEGRLLGAIELKDIVKPGIRERFTALRTMGIRTVMVTGDNRLTAAAIAAEAGVDDFIAEATPEDKLRYIRDAQAEGRLVAMAGDGTNDAPALAQADVGLAMQTGTQAAREAGNMVDLDSDPTKLIEVVEIGKQLLITRGALTTFSIANDVAKYFAILPAIFVASYPELQALNVMRLTSPESAILSAVIFNALIIIALVPLALRGVAYTPVGAAALLRRNLLIYGLGGIVAPFLGIKLIDLLLNLFGIY</sequence>
<evidence type="ECO:0000256" key="12">
    <source>
        <dbReference type="ARBA" id="ARBA00022967"/>
    </source>
</evidence>
<keyword evidence="9 16" id="KW-0067">ATP-binding</keyword>
<comment type="subcellular location">
    <subcellularLocation>
        <location evidence="16">Cell membrane</location>
        <topology evidence="16">Multi-pass membrane protein</topology>
    </subcellularLocation>
    <subcellularLocation>
        <location evidence="1">Membrane</location>
    </subcellularLocation>
</comment>
<dbReference type="SUPFAM" id="SSF81665">
    <property type="entry name" value="Calcium ATPase, transmembrane domain M"/>
    <property type="match status" value="1"/>
</dbReference>
<dbReference type="Pfam" id="PF00122">
    <property type="entry name" value="E1-E2_ATPase"/>
    <property type="match status" value="1"/>
</dbReference>
<keyword evidence="5 16" id="KW-0597">Phosphoprotein</keyword>
<feature type="transmembrane region" description="Helical" evidence="16">
    <location>
        <begin position="666"/>
        <end position="689"/>
    </location>
</feature>
<dbReference type="RefSeq" id="WP_202834459.1">
    <property type="nucleotide sequence ID" value="NZ_JAETWB010000023.1"/>
</dbReference>
<evidence type="ECO:0000256" key="11">
    <source>
        <dbReference type="ARBA" id="ARBA00022958"/>
    </source>
</evidence>
<dbReference type="Gene3D" id="3.40.1110.10">
    <property type="entry name" value="Calcium-transporting ATPase, cytoplasmic domain N"/>
    <property type="match status" value="1"/>
</dbReference>
<feature type="transmembrane region" description="Helical" evidence="16">
    <location>
        <begin position="268"/>
        <end position="292"/>
    </location>
</feature>
<dbReference type="InterPro" id="IPR036412">
    <property type="entry name" value="HAD-like_sf"/>
</dbReference>
<dbReference type="SUPFAM" id="SSF56784">
    <property type="entry name" value="HAD-like"/>
    <property type="match status" value="1"/>
</dbReference>
<keyword evidence="7 16" id="KW-0479">Metal-binding</keyword>
<feature type="transmembrane region" description="Helical" evidence="16">
    <location>
        <begin position="76"/>
        <end position="100"/>
    </location>
</feature>